<feature type="compositionally biased region" description="Low complexity" evidence="1">
    <location>
        <begin position="72"/>
        <end position="91"/>
    </location>
</feature>
<protein>
    <submittedName>
        <fullName evidence="2">Uncharacterized protein</fullName>
    </submittedName>
</protein>
<evidence type="ECO:0000313" key="3">
    <source>
        <dbReference type="Proteomes" id="UP001054857"/>
    </source>
</evidence>
<dbReference type="Proteomes" id="UP001054857">
    <property type="component" value="Unassembled WGS sequence"/>
</dbReference>
<organism evidence="2 3">
    <name type="scientific">Astrephomene gubernaculifera</name>
    <dbReference type="NCBI Taxonomy" id="47775"/>
    <lineage>
        <taxon>Eukaryota</taxon>
        <taxon>Viridiplantae</taxon>
        <taxon>Chlorophyta</taxon>
        <taxon>core chlorophytes</taxon>
        <taxon>Chlorophyceae</taxon>
        <taxon>CS clade</taxon>
        <taxon>Chlamydomonadales</taxon>
        <taxon>Astrephomenaceae</taxon>
        <taxon>Astrephomene</taxon>
    </lineage>
</organism>
<feature type="non-terminal residue" evidence="2">
    <location>
        <position position="374"/>
    </location>
</feature>
<dbReference type="EMBL" id="BMAR01000009">
    <property type="protein sequence ID" value="GFR45326.1"/>
    <property type="molecule type" value="Genomic_DNA"/>
</dbReference>
<reference evidence="2 3" key="1">
    <citation type="journal article" date="2021" name="Sci. Rep.">
        <title>Genome sequencing of the multicellular alga Astrephomene provides insights into convergent evolution of germ-soma differentiation.</title>
        <authorList>
            <person name="Yamashita S."/>
            <person name="Yamamoto K."/>
            <person name="Matsuzaki R."/>
            <person name="Suzuki S."/>
            <person name="Yamaguchi H."/>
            <person name="Hirooka S."/>
            <person name="Minakuchi Y."/>
            <person name="Miyagishima S."/>
            <person name="Kawachi M."/>
            <person name="Toyoda A."/>
            <person name="Nozaki H."/>
        </authorList>
    </citation>
    <scope>NUCLEOTIDE SEQUENCE [LARGE SCALE GENOMIC DNA]</scope>
    <source>
        <strain evidence="2 3">NIES-4017</strain>
    </source>
</reference>
<accession>A0AAD3DNV5</accession>
<sequence length="374" mass="38742">MDVEYDMGTDGGGGTAAAAAAEKMGYSGRWLAWRCVRRGYDRLDVVVPYILTLPPPPGLLAGGEDDKEAAAAEEVGVGRSGAEGQKQQQQQATRRRHHETGVEVTEVVQQCHRWLRSLQAALEWTSWALEQGIVSLADLPELVEKARTRVQAATIAAAAAAADSRMATAQPPLPCSALPETLLDFLCLLPPVEEAIPGRQDNTTTAAADASGGATAAPSWGSNAAKVGSIAGGGDGGLPPACRDATRDLCLALLRLMQQLAEAEHARREESQMAESGLCDSEALIPWSDKDAVNVCLAAALAPHVLGVLPADVVAAQALAAAASALTSAVLRAKLPYGATLEAGLRELLRRTLGGGGSCASSSSSSCLAFLEMT</sequence>
<dbReference type="AlphaFoldDB" id="A0AAD3DNV5"/>
<comment type="caution">
    <text evidence="2">The sequence shown here is derived from an EMBL/GenBank/DDBJ whole genome shotgun (WGS) entry which is preliminary data.</text>
</comment>
<keyword evidence="3" id="KW-1185">Reference proteome</keyword>
<name>A0AAD3DNV5_9CHLO</name>
<evidence type="ECO:0000256" key="1">
    <source>
        <dbReference type="SAM" id="MobiDB-lite"/>
    </source>
</evidence>
<gene>
    <name evidence="2" type="ORF">Agub_g6693</name>
</gene>
<proteinExistence type="predicted"/>
<feature type="region of interest" description="Disordered" evidence="1">
    <location>
        <begin position="61"/>
        <end position="101"/>
    </location>
</feature>
<evidence type="ECO:0000313" key="2">
    <source>
        <dbReference type="EMBL" id="GFR45326.1"/>
    </source>
</evidence>